<evidence type="ECO:0000313" key="4">
    <source>
        <dbReference type="Proteomes" id="UP000179934"/>
    </source>
</evidence>
<dbReference type="CDD" id="cd17877">
    <property type="entry name" value="NP_MTAN-like"/>
    <property type="match status" value="1"/>
</dbReference>
<dbReference type="GO" id="GO:0008930">
    <property type="term" value="F:methylthioadenosine nucleosidase activity"/>
    <property type="evidence" value="ECO:0007669"/>
    <property type="project" value="TreeGrafter"/>
</dbReference>
<protein>
    <submittedName>
        <fullName evidence="3">5'-methylthioadenosine nucleosidase</fullName>
    </submittedName>
</protein>
<reference evidence="3 4" key="1">
    <citation type="submission" date="2016-09" db="EMBL/GenBank/DDBJ databases">
        <title>Draft Genome Sequence of Aeromonas sobria Strain 08005, Isolated from Sick Rana catesbeiana.</title>
        <authorList>
            <person name="Yang Q."/>
        </authorList>
    </citation>
    <scope>NUCLEOTIDE SEQUENCE [LARGE SCALE GENOMIC DNA]</scope>
    <source>
        <strain evidence="3 4">08005</strain>
    </source>
</reference>
<dbReference type="PANTHER" id="PTHR46832">
    <property type="entry name" value="5'-METHYLTHIOADENOSINE/S-ADENOSYLHOMOCYSTEINE NUCLEOSIDASE"/>
    <property type="match status" value="1"/>
</dbReference>
<dbReference type="AlphaFoldDB" id="A0A1S2D647"/>
<dbReference type="PANTHER" id="PTHR46832:SF1">
    <property type="entry name" value="5'-METHYLTHIOADENOSINE_S-ADENOSYLHOMOCYSTEINE NUCLEOSIDASE"/>
    <property type="match status" value="1"/>
</dbReference>
<dbReference type="Pfam" id="PF01048">
    <property type="entry name" value="PNP_UDP_1"/>
    <property type="match status" value="1"/>
</dbReference>
<dbReference type="OrthoDB" id="9792278at2"/>
<evidence type="ECO:0000256" key="1">
    <source>
        <dbReference type="SAM" id="SignalP"/>
    </source>
</evidence>
<comment type="caution">
    <text evidence="3">The sequence shown here is derived from an EMBL/GenBank/DDBJ whole genome shotgun (WGS) entry which is preliminary data.</text>
</comment>
<organism evidence="3 4">
    <name type="scientific">Aeromonas sobria</name>
    <dbReference type="NCBI Taxonomy" id="646"/>
    <lineage>
        <taxon>Bacteria</taxon>
        <taxon>Pseudomonadati</taxon>
        <taxon>Pseudomonadota</taxon>
        <taxon>Gammaproteobacteria</taxon>
        <taxon>Aeromonadales</taxon>
        <taxon>Aeromonadaceae</taxon>
        <taxon>Aeromonas</taxon>
    </lineage>
</organism>
<feature type="chain" id="PRO_5010316893" evidence="1">
    <location>
        <begin position="21"/>
        <end position="278"/>
    </location>
</feature>
<dbReference type="GO" id="GO:0008782">
    <property type="term" value="F:adenosylhomocysteine nucleosidase activity"/>
    <property type="evidence" value="ECO:0007669"/>
    <property type="project" value="TreeGrafter"/>
</dbReference>
<dbReference type="GO" id="GO:0005829">
    <property type="term" value="C:cytosol"/>
    <property type="evidence" value="ECO:0007669"/>
    <property type="project" value="TreeGrafter"/>
</dbReference>
<evidence type="ECO:0000259" key="2">
    <source>
        <dbReference type="Pfam" id="PF01048"/>
    </source>
</evidence>
<dbReference type="RefSeq" id="WP_042018103.1">
    <property type="nucleotide sequence ID" value="NZ_CDBW01000003.1"/>
</dbReference>
<keyword evidence="1" id="KW-0732">Signal</keyword>
<dbReference type="InterPro" id="IPR035994">
    <property type="entry name" value="Nucleoside_phosphorylase_sf"/>
</dbReference>
<name>A0A1S2D647_AERSO</name>
<dbReference type="GeneID" id="58920593"/>
<proteinExistence type="predicted"/>
<dbReference type="InterPro" id="IPR000845">
    <property type="entry name" value="Nucleoside_phosphorylase_d"/>
</dbReference>
<evidence type="ECO:0000313" key="3">
    <source>
        <dbReference type="EMBL" id="OHY95503.1"/>
    </source>
</evidence>
<sequence>MNFFKSLACLIALVSAPLFAANTPNTPTAPILIQGAMEVEVDTMIAALQEKQELTVGAWTFWQGTLAGYPVIISRTEVGLANAAAATTLAIERFKPRLIINQGTSGGHDPALHRGDIVIGTKSFNMGAYRSDFTSADQGIDSRKWHNFDVTMRLRDNGKLVEHTSFAGDPELVGRALGMADRYQHGRVVAGIIGTADEWNRQVARINWLHQTYNTATEEMETSAAALVAEAYKVPFVGIRVLSNTDLHGEEFDPKTAIHCQQFVIDYTKALINSFNKA</sequence>
<feature type="domain" description="Nucleoside phosphorylase" evidence="2">
    <location>
        <begin position="30"/>
        <end position="270"/>
    </location>
</feature>
<dbReference type="STRING" id="646.BJD16_08520"/>
<accession>A0A1S2D647</accession>
<dbReference type="GO" id="GO:0009116">
    <property type="term" value="P:nucleoside metabolic process"/>
    <property type="evidence" value="ECO:0007669"/>
    <property type="project" value="InterPro"/>
</dbReference>
<dbReference type="SUPFAM" id="SSF53167">
    <property type="entry name" value="Purine and uridine phosphorylases"/>
    <property type="match status" value="1"/>
</dbReference>
<dbReference type="Proteomes" id="UP000179934">
    <property type="component" value="Unassembled WGS sequence"/>
</dbReference>
<dbReference type="GO" id="GO:0019284">
    <property type="term" value="P:L-methionine salvage from S-adenosylmethionine"/>
    <property type="evidence" value="ECO:0007669"/>
    <property type="project" value="TreeGrafter"/>
</dbReference>
<dbReference type="EMBL" id="MKFU01000003">
    <property type="protein sequence ID" value="OHY95503.1"/>
    <property type="molecule type" value="Genomic_DNA"/>
</dbReference>
<dbReference type="Gene3D" id="3.40.50.1580">
    <property type="entry name" value="Nucleoside phosphorylase domain"/>
    <property type="match status" value="1"/>
</dbReference>
<feature type="signal peptide" evidence="1">
    <location>
        <begin position="1"/>
        <end position="20"/>
    </location>
</feature>
<gene>
    <name evidence="3" type="ORF">BJD16_08520</name>
</gene>